<reference evidence="4" key="1">
    <citation type="submission" date="2023-07" db="EMBL/GenBank/DDBJ databases">
        <title>Genomic Encyclopedia of Type Strains, Phase IV (KMG-IV): sequencing the most valuable type-strain genomes for metagenomic binning, comparative biology and taxonomic classification.</title>
        <authorList>
            <person name="Goeker M."/>
        </authorList>
    </citation>
    <scope>NUCLEOTIDE SEQUENCE [LARGE SCALE GENOMIC DNA]</scope>
    <source>
        <strain evidence="4">JSM 076093</strain>
    </source>
</reference>
<evidence type="ECO:0000313" key="5">
    <source>
        <dbReference type="Proteomes" id="UP001226720"/>
    </source>
</evidence>
<proteinExistence type="predicted"/>
<dbReference type="Gene3D" id="3.40.630.30">
    <property type="match status" value="1"/>
</dbReference>
<dbReference type="SUPFAM" id="SSF55729">
    <property type="entry name" value="Acyl-CoA N-acyltransferases (Nat)"/>
    <property type="match status" value="1"/>
</dbReference>
<protein>
    <submittedName>
        <fullName evidence="4">Ribosomal protein S18 acetylase RimI-like enzyme</fullName>
    </submittedName>
</protein>
<evidence type="ECO:0000259" key="3">
    <source>
        <dbReference type="PROSITE" id="PS51186"/>
    </source>
</evidence>
<dbReference type="PANTHER" id="PTHR43626">
    <property type="entry name" value="ACYL-COA N-ACYLTRANSFERASE"/>
    <property type="match status" value="1"/>
</dbReference>
<dbReference type="InterPro" id="IPR045039">
    <property type="entry name" value="NSI-like"/>
</dbReference>
<gene>
    <name evidence="4" type="ORF">QO000_002704</name>
</gene>
<organism evidence="4 5">
    <name type="scientific">Guptibacillus hwajinpoensis</name>
    <dbReference type="NCBI Taxonomy" id="208199"/>
    <lineage>
        <taxon>Bacteria</taxon>
        <taxon>Bacillati</taxon>
        <taxon>Bacillota</taxon>
        <taxon>Bacilli</taxon>
        <taxon>Bacillales</taxon>
        <taxon>Guptibacillaceae</taxon>
        <taxon>Guptibacillus</taxon>
    </lineage>
</organism>
<dbReference type="PROSITE" id="PS51186">
    <property type="entry name" value="GNAT"/>
    <property type="match status" value="1"/>
</dbReference>
<name>A0ABU0K2Y7_9BACL</name>
<dbReference type="Proteomes" id="UP001226720">
    <property type="component" value="Unassembled WGS sequence"/>
</dbReference>
<accession>A0ABU0K2Y7</accession>
<dbReference type="PANTHER" id="PTHR43626:SF4">
    <property type="entry name" value="GCN5-RELATED N-ACETYLTRANSFERASE 2, CHLOROPLASTIC"/>
    <property type="match status" value="1"/>
</dbReference>
<dbReference type="Pfam" id="PF13673">
    <property type="entry name" value="Acetyltransf_10"/>
    <property type="match status" value="1"/>
</dbReference>
<evidence type="ECO:0000313" key="4">
    <source>
        <dbReference type="EMBL" id="MDQ0483722.1"/>
    </source>
</evidence>
<dbReference type="EMBL" id="JAUSWM010000004">
    <property type="protein sequence ID" value="MDQ0483722.1"/>
    <property type="molecule type" value="Genomic_DNA"/>
</dbReference>
<dbReference type="InterPro" id="IPR000182">
    <property type="entry name" value="GNAT_dom"/>
</dbReference>
<keyword evidence="1" id="KW-0808">Transferase</keyword>
<dbReference type="RefSeq" id="WP_301552547.1">
    <property type="nucleotide sequence ID" value="NZ_JAQRMZ010000008.1"/>
</dbReference>
<dbReference type="CDD" id="cd04301">
    <property type="entry name" value="NAT_SF"/>
    <property type="match status" value="1"/>
</dbReference>
<keyword evidence="5" id="KW-1185">Reference proteome</keyword>
<dbReference type="GeneID" id="301328200"/>
<evidence type="ECO:0000256" key="2">
    <source>
        <dbReference type="ARBA" id="ARBA00023315"/>
    </source>
</evidence>
<evidence type="ECO:0000256" key="1">
    <source>
        <dbReference type="ARBA" id="ARBA00022679"/>
    </source>
</evidence>
<keyword evidence="2" id="KW-0012">Acyltransferase</keyword>
<feature type="domain" description="N-acetyltransferase" evidence="3">
    <location>
        <begin position="1"/>
        <end position="140"/>
    </location>
</feature>
<sequence>MEFKLHNVFRESDSAGIRDVYHSVGWTKHTCENIKTIYQASSVVVIVTYGEQVVGVGRALSDGVFNAAIYDVVVHQDFQNRGMAKKIMMFLLEELSDISCIHLISTTMNEAFYEKVGFKKVKTGMARYLSSSLNDEYLES</sequence>
<dbReference type="InterPro" id="IPR016181">
    <property type="entry name" value="Acyl_CoA_acyltransferase"/>
</dbReference>
<comment type="caution">
    <text evidence="4">The sequence shown here is derived from an EMBL/GenBank/DDBJ whole genome shotgun (WGS) entry which is preliminary data.</text>
</comment>